<dbReference type="InterPro" id="IPR001806">
    <property type="entry name" value="Small_GTPase"/>
</dbReference>
<dbReference type="EMBL" id="JAWJWF010000047">
    <property type="protein sequence ID" value="KAK6622063.1"/>
    <property type="molecule type" value="Genomic_DNA"/>
</dbReference>
<accession>A0ABR1AL82</accession>
<dbReference type="Pfam" id="PF00071">
    <property type="entry name" value="Ras"/>
    <property type="match status" value="1"/>
</dbReference>
<name>A0ABR1AL82_POLSC</name>
<feature type="region of interest" description="Disordered" evidence="3">
    <location>
        <begin position="207"/>
        <end position="232"/>
    </location>
</feature>
<protein>
    <submittedName>
        <fullName evidence="4">Uncharacterized protein</fullName>
    </submittedName>
</protein>
<reference evidence="4 5" key="1">
    <citation type="submission" date="2023-09" db="EMBL/GenBank/DDBJ databases">
        <title>Genomes of two closely related lineages of the louse Polyplax serrata with different host specificities.</title>
        <authorList>
            <person name="Martinu J."/>
            <person name="Tarabai H."/>
            <person name="Stefka J."/>
            <person name="Hypsa V."/>
        </authorList>
    </citation>
    <scope>NUCLEOTIDE SEQUENCE [LARGE SCALE GENOMIC DNA]</scope>
    <source>
        <strain evidence="4">98ZLc_SE</strain>
    </source>
</reference>
<keyword evidence="2" id="KW-0597">Phosphoprotein</keyword>
<evidence type="ECO:0000313" key="5">
    <source>
        <dbReference type="Proteomes" id="UP001359485"/>
    </source>
</evidence>
<dbReference type="PANTHER" id="PTHR45775:SF7">
    <property type="entry name" value="RAD, GEM_KIR FAMILY MEMBER 1, ISOFORM B"/>
    <property type="match status" value="1"/>
</dbReference>
<keyword evidence="5" id="KW-1185">Reference proteome</keyword>
<dbReference type="PROSITE" id="PS51421">
    <property type="entry name" value="RAS"/>
    <property type="match status" value="1"/>
</dbReference>
<gene>
    <name evidence="4" type="ORF">RUM44_001870</name>
</gene>
<dbReference type="PANTHER" id="PTHR45775">
    <property type="entry name" value="RAD, GEM/KIR FAMILY MEMBER 2, ISOFORM C"/>
    <property type="match status" value="1"/>
</dbReference>
<organism evidence="4 5">
    <name type="scientific">Polyplax serrata</name>
    <name type="common">Common mouse louse</name>
    <dbReference type="NCBI Taxonomy" id="468196"/>
    <lineage>
        <taxon>Eukaryota</taxon>
        <taxon>Metazoa</taxon>
        <taxon>Ecdysozoa</taxon>
        <taxon>Arthropoda</taxon>
        <taxon>Hexapoda</taxon>
        <taxon>Insecta</taxon>
        <taxon>Pterygota</taxon>
        <taxon>Neoptera</taxon>
        <taxon>Paraneoptera</taxon>
        <taxon>Psocodea</taxon>
        <taxon>Troctomorpha</taxon>
        <taxon>Phthiraptera</taxon>
        <taxon>Anoplura</taxon>
        <taxon>Polyplacidae</taxon>
        <taxon>Polyplax</taxon>
    </lineage>
</organism>
<evidence type="ECO:0000256" key="3">
    <source>
        <dbReference type="SAM" id="MobiDB-lite"/>
    </source>
</evidence>
<dbReference type="PRINTS" id="PR00449">
    <property type="entry name" value="RASTRNSFRMNG"/>
</dbReference>
<evidence type="ECO:0000313" key="4">
    <source>
        <dbReference type="EMBL" id="KAK6622063.1"/>
    </source>
</evidence>
<dbReference type="Gene3D" id="3.40.50.300">
    <property type="entry name" value="P-loop containing nucleotide triphosphate hydrolases"/>
    <property type="match status" value="1"/>
</dbReference>
<evidence type="ECO:0000256" key="1">
    <source>
        <dbReference type="ARBA" id="ARBA00008846"/>
    </source>
</evidence>
<comment type="similarity">
    <text evidence="1">Belongs to the small GTPase superfamily. RGK family.</text>
</comment>
<evidence type="ECO:0000256" key="2">
    <source>
        <dbReference type="ARBA" id="ARBA00022553"/>
    </source>
</evidence>
<dbReference type="PROSITE" id="PS51419">
    <property type="entry name" value="RAB"/>
    <property type="match status" value="1"/>
</dbReference>
<dbReference type="SMART" id="SM00175">
    <property type="entry name" value="RAB"/>
    <property type="match status" value="1"/>
</dbReference>
<sequence>MQANALEHPPSIRILESELCLRERHHSHKQLSSKKKTPKTDGRIIKYEQIIFERNSSSTANKELVFVPLDEEFGEKSVSVLLDDEESELIFVDHPSAEMSPENCITTYQPQAYIIVYSVVDRLSFQIAEETLQSLWKTDSIGSKAVILVGNKTDLVRSRTITSEEGKNMATSYDCKFIETSVGINHNVDELLVGILTQIRLKLQQATKPKRNKSPLGRCIGKDNDSPKKWSKSRLTASLKVKGLLGRVWARDSRSKSCENLHVL</sequence>
<proteinExistence type="inferred from homology"/>
<dbReference type="SMART" id="SM00173">
    <property type="entry name" value="RAS"/>
    <property type="match status" value="1"/>
</dbReference>
<comment type="caution">
    <text evidence="4">The sequence shown here is derived from an EMBL/GenBank/DDBJ whole genome shotgun (WGS) entry which is preliminary data.</text>
</comment>
<dbReference type="SUPFAM" id="SSF52540">
    <property type="entry name" value="P-loop containing nucleoside triphosphate hydrolases"/>
    <property type="match status" value="1"/>
</dbReference>
<dbReference type="InterPro" id="IPR027417">
    <property type="entry name" value="P-loop_NTPase"/>
</dbReference>
<dbReference type="Proteomes" id="UP001359485">
    <property type="component" value="Unassembled WGS sequence"/>
</dbReference>
<dbReference type="InterPro" id="IPR051641">
    <property type="entry name" value="RGK_GTP-binding_reg"/>
</dbReference>